<reference evidence="1" key="1">
    <citation type="submission" date="2022-08" db="EMBL/GenBank/DDBJ databases">
        <authorList>
            <person name="Kallberg Y."/>
            <person name="Tangrot J."/>
            <person name="Rosling A."/>
        </authorList>
    </citation>
    <scope>NUCLEOTIDE SEQUENCE</scope>
    <source>
        <strain evidence="1">Wild A</strain>
    </source>
</reference>
<proteinExistence type="predicted"/>
<comment type="caution">
    <text evidence="1">The sequence shown here is derived from an EMBL/GenBank/DDBJ whole genome shotgun (WGS) entry which is preliminary data.</text>
</comment>
<gene>
    <name evidence="1" type="ORF">FWILDA_LOCUS15021</name>
</gene>
<evidence type="ECO:0000313" key="1">
    <source>
        <dbReference type="EMBL" id="CAI2191334.1"/>
    </source>
</evidence>
<keyword evidence="2" id="KW-1185">Reference proteome</keyword>
<evidence type="ECO:0000313" key="2">
    <source>
        <dbReference type="Proteomes" id="UP001153678"/>
    </source>
</evidence>
<dbReference type="Proteomes" id="UP001153678">
    <property type="component" value="Unassembled WGS sequence"/>
</dbReference>
<dbReference type="EMBL" id="CAMKVN010007321">
    <property type="protein sequence ID" value="CAI2191334.1"/>
    <property type="molecule type" value="Genomic_DNA"/>
</dbReference>
<protein>
    <submittedName>
        <fullName evidence="1">11878_t:CDS:1</fullName>
    </submittedName>
</protein>
<feature type="non-terminal residue" evidence="1">
    <location>
        <position position="1"/>
    </location>
</feature>
<name>A0A9W4X2Z0_9GLOM</name>
<organism evidence="1 2">
    <name type="scientific">Funneliformis geosporum</name>
    <dbReference type="NCBI Taxonomy" id="1117311"/>
    <lineage>
        <taxon>Eukaryota</taxon>
        <taxon>Fungi</taxon>
        <taxon>Fungi incertae sedis</taxon>
        <taxon>Mucoromycota</taxon>
        <taxon>Glomeromycotina</taxon>
        <taxon>Glomeromycetes</taxon>
        <taxon>Glomerales</taxon>
        <taxon>Glomeraceae</taxon>
        <taxon>Funneliformis</taxon>
    </lineage>
</organism>
<dbReference type="AlphaFoldDB" id="A0A9W4X2Z0"/>
<dbReference type="OrthoDB" id="2373574at2759"/>
<sequence length="193" mass="22994">YNESLTATEIYEKRYIKLLFNEGDIYIRSPWKIGKIYVLKNLAIPDDVNLLVLFTQHSYLNTIIIRFNLKSYCDIDVSIITQAQRQSIEKLYKLIQEAKHIIIMDNDLTNLNIKWIKTLRKNKPFSIIHNIYKLQKDWAKQTSLLPFKNRKIYHLFVILQGIVHAFKTNFPELRIKEYHGKSDPIEKLKILVM</sequence>
<accession>A0A9W4X2Z0</accession>